<evidence type="ECO:0000256" key="1">
    <source>
        <dbReference type="ARBA" id="ARBA00006484"/>
    </source>
</evidence>
<comment type="similarity">
    <text evidence="1">Belongs to the short-chain dehydrogenases/reductases (SDR) family.</text>
</comment>
<dbReference type="SUPFAM" id="SSF51735">
    <property type="entry name" value="NAD(P)-binding Rossmann-fold domains"/>
    <property type="match status" value="1"/>
</dbReference>
<dbReference type="PROSITE" id="PS00061">
    <property type="entry name" value="ADH_SHORT"/>
    <property type="match status" value="1"/>
</dbReference>
<dbReference type="PRINTS" id="PR00081">
    <property type="entry name" value="GDHRDH"/>
</dbReference>
<dbReference type="Proteomes" id="UP000443843">
    <property type="component" value="Unassembled WGS sequence"/>
</dbReference>
<dbReference type="GO" id="GO:0047936">
    <property type="term" value="F:glucose 1-dehydrogenase [NAD(P)+] activity"/>
    <property type="evidence" value="ECO:0007669"/>
    <property type="project" value="UniProtKB-EC"/>
</dbReference>
<dbReference type="SMART" id="SM00822">
    <property type="entry name" value="PKS_KR"/>
    <property type="match status" value="1"/>
</dbReference>
<evidence type="ECO:0000259" key="2">
    <source>
        <dbReference type="SMART" id="SM00822"/>
    </source>
</evidence>
<accession>A0A844WCZ9</accession>
<evidence type="ECO:0000313" key="3">
    <source>
        <dbReference type="EMBL" id="MWB78182.1"/>
    </source>
</evidence>
<dbReference type="NCBIfam" id="NF005559">
    <property type="entry name" value="PRK07231.1"/>
    <property type="match status" value="1"/>
</dbReference>
<evidence type="ECO:0000313" key="4">
    <source>
        <dbReference type="Proteomes" id="UP000443843"/>
    </source>
</evidence>
<name>A0A844WCZ9_9RHOB</name>
<keyword evidence="3" id="KW-0560">Oxidoreductase</keyword>
<dbReference type="PANTHER" id="PTHR42760">
    <property type="entry name" value="SHORT-CHAIN DEHYDROGENASES/REDUCTASES FAMILY MEMBER"/>
    <property type="match status" value="1"/>
</dbReference>
<reference evidence="3 4" key="1">
    <citation type="submission" date="2019-11" db="EMBL/GenBank/DDBJ databases">
        <title>Pseudooceanicola pacifica sp. nov., isolated from deep-sea sediment of the Pacific Ocean.</title>
        <authorList>
            <person name="Lyu L."/>
        </authorList>
    </citation>
    <scope>NUCLEOTIDE SEQUENCE [LARGE SCALE GENOMIC DNA]</scope>
    <source>
        <strain evidence="3 4">216_PA32_1</strain>
    </source>
</reference>
<dbReference type="EC" id="1.1.1.47" evidence="3"/>
<dbReference type="PANTHER" id="PTHR42760:SF123">
    <property type="entry name" value="OXIDOREDUCTASE"/>
    <property type="match status" value="1"/>
</dbReference>
<comment type="caution">
    <text evidence="3">The sequence shown here is derived from an EMBL/GenBank/DDBJ whole genome shotgun (WGS) entry which is preliminary data.</text>
</comment>
<dbReference type="EMBL" id="WNXQ01000004">
    <property type="protein sequence ID" value="MWB78182.1"/>
    <property type="molecule type" value="Genomic_DNA"/>
</dbReference>
<dbReference type="Pfam" id="PF13561">
    <property type="entry name" value="adh_short_C2"/>
    <property type="match status" value="1"/>
</dbReference>
<dbReference type="Gene3D" id="3.40.50.720">
    <property type="entry name" value="NAD(P)-binding Rossmann-like Domain"/>
    <property type="match status" value="1"/>
</dbReference>
<dbReference type="InterPro" id="IPR002347">
    <property type="entry name" value="SDR_fam"/>
</dbReference>
<dbReference type="CDD" id="cd05233">
    <property type="entry name" value="SDR_c"/>
    <property type="match status" value="1"/>
</dbReference>
<dbReference type="FunFam" id="3.40.50.720:FF:000084">
    <property type="entry name" value="Short-chain dehydrogenase reductase"/>
    <property type="match status" value="1"/>
</dbReference>
<dbReference type="GO" id="GO:0030497">
    <property type="term" value="P:fatty acid elongation"/>
    <property type="evidence" value="ECO:0007669"/>
    <property type="project" value="TreeGrafter"/>
</dbReference>
<protein>
    <submittedName>
        <fullName evidence="3">Glucose 1-dehydrogenase</fullName>
        <ecNumber evidence="3">1.1.1.47</ecNumber>
    </submittedName>
</protein>
<dbReference type="PRINTS" id="PR00080">
    <property type="entry name" value="SDRFAMILY"/>
</dbReference>
<dbReference type="RefSeq" id="WP_160382448.1">
    <property type="nucleotide sequence ID" value="NZ_WNXQ01000004.1"/>
</dbReference>
<gene>
    <name evidence="3" type="ORF">GLS40_09115</name>
</gene>
<sequence length="269" mass="27542">MQTDWLGLGGRVAVVTGGSGGIGKTIAASLVGAGCKVAILDINADAAAATASDLSANGATVIPAAADISDRDSVQTAADKIAAELGACDILVNNAALVRNGPLSSLSVADWKACIDVNLTGFFICSQVFGQQMMAGSGGAIVHVSSMAGLHPQPTSGAYSVSKAGVMMLSRNIAQEWGPKGIRSNVVSPAMVMTPMSEVIYRDPAVRKKREEIVPVGRIGAPQDIADSILFLASDRAGYVSGQDILCDGGWSTVLLKTVPRPGFDQPDD</sequence>
<dbReference type="InterPro" id="IPR036291">
    <property type="entry name" value="NAD(P)-bd_dom_sf"/>
</dbReference>
<dbReference type="InterPro" id="IPR020904">
    <property type="entry name" value="Sc_DH/Rdtase_CS"/>
</dbReference>
<organism evidence="3 4">
    <name type="scientific">Pseudooceanicola pacificus</name>
    <dbReference type="NCBI Taxonomy" id="2676438"/>
    <lineage>
        <taxon>Bacteria</taxon>
        <taxon>Pseudomonadati</taxon>
        <taxon>Pseudomonadota</taxon>
        <taxon>Alphaproteobacteria</taxon>
        <taxon>Rhodobacterales</taxon>
        <taxon>Paracoccaceae</taxon>
        <taxon>Pseudooceanicola</taxon>
    </lineage>
</organism>
<dbReference type="InterPro" id="IPR057326">
    <property type="entry name" value="KR_dom"/>
</dbReference>
<dbReference type="AlphaFoldDB" id="A0A844WCZ9"/>
<keyword evidence="4" id="KW-1185">Reference proteome</keyword>
<proteinExistence type="inferred from homology"/>
<feature type="domain" description="Ketoreductase" evidence="2">
    <location>
        <begin position="11"/>
        <end position="185"/>
    </location>
</feature>